<dbReference type="SUPFAM" id="SSF81606">
    <property type="entry name" value="PP2C-like"/>
    <property type="match status" value="1"/>
</dbReference>
<evidence type="ECO:0000313" key="4">
    <source>
        <dbReference type="Proteomes" id="UP001230188"/>
    </source>
</evidence>
<organism evidence="3 4">
    <name type="scientific">Chrysophaeum taylorii</name>
    <dbReference type="NCBI Taxonomy" id="2483200"/>
    <lineage>
        <taxon>Eukaryota</taxon>
        <taxon>Sar</taxon>
        <taxon>Stramenopiles</taxon>
        <taxon>Ochrophyta</taxon>
        <taxon>Pelagophyceae</taxon>
        <taxon>Pelagomonadales</taxon>
        <taxon>Pelagomonadaceae</taxon>
        <taxon>Chrysophaeum</taxon>
    </lineage>
</organism>
<feature type="domain" description="PPM-type phosphatase" evidence="2">
    <location>
        <begin position="1"/>
        <end position="306"/>
    </location>
</feature>
<evidence type="ECO:0000313" key="3">
    <source>
        <dbReference type="EMBL" id="KAJ8600442.1"/>
    </source>
</evidence>
<dbReference type="AlphaFoldDB" id="A0AAD7UAK6"/>
<feature type="compositionally biased region" description="Low complexity" evidence="1">
    <location>
        <begin position="350"/>
        <end position="375"/>
    </location>
</feature>
<dbReference type="SMART" id="SM00332">
    <property type="entry name" value="PP2Cc"/>
    <property type="match status" value="1"/>
</dbReference>
<evidence type="ECO:0000256" key="1">
    <source>
        <dbReference type="SAM" id="MobiDB-lite"/>
    </source>
</evidence>
<dbReference type="EMBL" id="JAQMWT010000523">
    <property type="protein sequence ID" value="KAJ8600442.1"/>
    <property type="molecule type" value="Genomic_DNA"/>
</dbReference>
<dbReference type="InterPro" id="IPR036457">
    <property type="entry name" value="PPM-type-like_dom_sf"/>
</dbReference>
<dbReference type="InterPro" id="IPR001932">
    <property type="entry name" value="PPM-type_phosphatase-like_dom"/>
</dbReference>
<keyword evidence="4" id="KW-1185">Reference proteome</keyword>
<name>A0AAD7UAK6_9STRA</name>
<reference evidence="3" key="1">
    <citation type="submission" date="2023-01" db="EMBL/GenBank/DDBJ databases">
        <title>Metagenome sequencing of chrysophaentin producing Chrysophaeum taylorii.</title>
        <authorList>
            <person name="Davison J."/>
            <person name="Bewley C."/>
        </authorList>
    </citation>
    <scope>NUCLEOTIDE SEQUENCE</scope>
    <source>
        <strain evidence="3">NIES-1699</strain>
    </source>
</reference>
<sequence length="438" mass="47866">MTTVGRQNEWGFASKASRKGEDAWGTARGEDAACYGVFDGHGGAALAKAASEEMPRHFAQLGAEAATERLVDAFYDYDYSLGQRFPSEGSTATCLVVSKTGGAATLLVAWVGDSRWVEIDMTSSELAFESPPHNVSNARELHRIERQSRGEGGDPVLDRAMAYEQRIAESDALRTGYTRLPSTVTRRRIGKREGPMVVQSWWTLAEEDDARRGASTSVTRSLGDWDSSRKLVPHPDVERRELEPGAWRRYVLASDGLWDVVRVDRVAKLIAHLSGPQAAADALLVAARKRYGGDFRDDATVLVIDVNLKDEDDSELDSSRRRRGAFPISLFRKRKEFPLRPPPSARAERSLSSPASARRLLPVGGSSADTAATASPPKTHPAALAQATHCLDDTTTYSKRRAHTSLVQRALGRTAFRFGLPRVNGGENHPAHHTAQGP</sequence>
<proteinExistence type="predicted"/>
<dbReference type="CDD" id="cd00143">
    <property type="entry name" value="PP2Cc"/>
    <property type="match status" value="1"/>
</dbReference>
<gene>
    <name evidence="3" type="ORF">CTAYLR_001425</name>
</gene>
<dbReference type="PROSITE" id="PS51746">
    <property type="entry name" value="PPM_2"/>
    <property type="match status" value="1"/>
</dbReference>
<dbReference type="Proteomes" id="UP001230188">
    <property type="component" value="Unassembled WGS sequence"/>
</dbReference>
<accession>A0AAD7UAK6</accession>
<dbReference type="Pfam" id="PF00481">
    <property type="entry name" value="PP2C"/>
    <property type="match status" value="2"/>
</dbReference>
<feature type="region of interest" description="Disordered" evidence="1">
    <location>
        <begin position="337"/>
        <end position="381"/>
    </location>
</feature>
<dbReference type="Gene3D" id="3.60.40.10">
    <property type="entry name" value="PPM-type phosphatase domain"/>
    <property type="match status" value="1"/>
</dbReference>
<dbReference type="InterPro" id="IPR015655">
    <property type="entry name" value="PP2C"/>
</dbReference>
<dbReference type="PANTHER" id="PTHR47992">
    <property type="entry name" value="PROTEIN PHOSPHATASE"/>
    <property type="match status" value="1"/>
</dbReference>
<comment type="caution">
    <text evidence="3">The sequence shown here is derived from an EMBL/GenBank/DDBJ whole genome shotgun (WGS) entry which is preliminary data.</text>
</comment>
<evidence type="ECO:0000259" key="2">
    <source>
        <dbReference type="PROSITE" id="PS51746"/>
    </source>
</evidence>
<dbReference type="GO" id="GO:0004722">
    <property type="term" value="F:protein serine/threonine phosphatase activity"/>
    <property type="evidence" value="ECO:0007669"/>
    <property type="project" value="InterPro"/>
</dbReference>
<protein>
    <recommendedName>
        <fullName evidence="2">PPM-type phosphatase domain-containing protein</fullName>
    </recommendedName>
</protein>